<evidence type="ECO:0000313" key="17">
    <source>
        <dbReference type="Proteomes" id="UP000678499"/>
    </source>
</evidence>
<dbReference type="EMBL" id="CAJPEX010003387">
    <property type="protein sequence ID" value="CAG0922169.1"/>
    <property type="molecule type" value="Genomic_DNA"/>
</dbReference>
<proteinExistence type="inferred from homology"/>
<comment type="similarity">
    <text evidence="3 12">Belongs to the glycosyltransferase 10 family.</text>
</comment>
<keyword evidence="9 12" id="KW-0333">Golgi apparatus</keyword>
<keyword evidence="17" id="KW-1185">Reference proteome</keyword>
<dbReference type="GO" id="GO:0008417">
    <property type="term" value="F:fucosyltransferase activity"/>
    <property type="evidence" value="ECO:0007669"/>
    <property type="project" value="InterPro"/>
</dbReference>
<keyword evidence="8" id="KW-1133">Transmembrane helix</keyword>
<dbReference type="FunFam" id="3.40.50.11660:FF:000004">
    <property type="entry name" value="Glycoprotein 3-alpha-L-fucosyltransferase A"/>
    <property type="match status" value="1"/>
</dbReference>
<evidence type="ECO:0000256" key="2">
    <source>
        <dbReference type="ARBA" id="ARBA00004922"/>
    </source>
</evidence>
<dbReference type="UniPathway" id="UPA00378"/>
<organism evidence="16">
    <name type="scientific">Notodromas monacha</name>
    <dbReference type="NCBI Taxonomy" id="399045"/>
    <lineage>
        <taxon>Eukaryota</taxon>
        <taxon>Metazoa</taxon>
        <taxon>Ecdysozoa</taxon>
        <taxon>Arthropoda</taxon>
        <taxon>Crustacea</taxon>
        <taxon>Oligostraca</taxon>
        <taxon>Ostracoda</taxon>
        <taxon>Podocopa</taxon>
        <taxon>Podocopida</taxon>
        <taxon>Cypridocopina</taxon>
        <taxon>Cypridoidea</taxon>
        <taxon>Cyprididae</taxon>
        <taxon>Notodromas</taxon>
    </lineage>
</organism>
<sequence>MFKCFSSRLRFRRIYKSQLLILLIFIMLVGFLKNPTYFLCSSIGRKLEEHKPTISEYSEETSPGSRQEEFRELSSDTHYFSSLVPLKMSELPGLPYIFPNGSFMLGPQDQRNFPIHPEESPGYDRLLEQSLFNPSAAQNAEMKTIIVTSGFGWFRSGREPFLRCPVKNCFLGRPNEVLLEEGDLVVFINDVFMQRTHKHSHQTWVLYILESPLHAHERSSPSHSVNWTATYRLDSDIVTPYSKWMYFDERIQSNPIILHNLAQNKTKKVAWLVSNCNAKNARMLYAQELSKYIQVDIFGDCGQLKCPKDKSSQCLEMLRKNYKFYLSFENSNCKDYITEKFFLNALRNNLIPIVMGADKDDYLKVAPLNSFLHVDDFDSPKALAEKLHEIDADDHKFNAYFEWHGTGDFVDTNFMCVLCGMLHDPDKRTKSYEDTLTWWHGNACKHKSVGSRECVEKPERSILARAPHMKKYDASGTKVQHGTRLPPGGTGKRRYTMKGRANDARAIYTADTKLGLESRAGIT</sequence>
<dbReference type="PANTHER" id="PTHR48438">
    <property type="entry name" value="ALPHA-(1,3)-FUCOSYLTRANSFERASE C-RELATED"/>
    <property type="match status" value="1"/>
</dbReference>
<dbReference type="InterPro" id="IPR038577">
    <property type="entry name" value="GT10-like_C_sf"/>
</dbReference>
<dbReference type="InterPro" id="IPR031481">
    <property type="entry name" value="Glyco_tran_10_N"/>
</dbReference>
<keyword evidence="6 12" id="KW-0812">Transmembrane</keyword>
<dbReference type="InterPro" id="IPR055270">
    <property type="entry name" value="Glyco_tran_10_C"/>
</dbReference>
<comment type="pathway">
    <text evidence="2">Protein modification; protein glycosylation.</text>
</comment>
<gene>
    <name evidence="16" type="ORF">NMOB1V02_LOCUS9649</name>
</gene>
<evidence type="ECO:0000256" key="5">
    <source>
        <dbReference type="ARBA" id="ARBA00022679"/>
    </source>
</evidence>
<evidence type="ECO:0000259" key="15">
    <source>
        <dbReference type="Pfam" id="PF17039"/>
    </source>
</evidence>
<dbReference type="EMBL" id="OA885424">
    <property type="protein sequence ID" value="CAD7282017.1"/>
    <property type="molecule type" value="Genomic_DNA"/>
</dbReference>
<name>A0A7R9BXQ4_9CRUS</name>
<evidence type="ECO:0000256" key="8">
    <source>
        <dbReference type="ARBA" id="ARBA00022989"/>
    </source>
</evidence>
<dbReference type="PANTHER" id="PTHR48438:SF1">
    <property type="entry name" value="ALPHA-(1,3)-FUCOSYLTRANSFERASE C-RELATED"/>
    <property type="match status" value="1"/>
</dbReference>
<dbReference type="Pfam" id="PF17039">
    <property type="entry name" value="Glyco_tran_10_N"/>
    <property type="match status" value="1"/>
</dbReference>
<evidence type="ECO:0000256" key="13">
    <source>
        <dbReference type="SAM" id="MobiDB-lite"/>
    </source>
</evidence>
<evidence type="ECO:0000256" key="11">
    <source>
        <dbReference type="ARBA" id="ARBA00023180"/>
    </source>
</evidence>
<evidence type="ECO:0000256" key="1">
    <source>
        <dbReference type="ARBA" id="ARBA00004447"/>
    </source>
</evidence>
<reference evidence="16" key="1">
    <citation type="submission" date="2020-11" db="EMBL/GenBank/DDBJ databases">
        <authorList>
            <person name="Tran Van P."/>
        </authorList>
    </citation>
    <scope>NUCLEOTIDE SEQUENCE</scope>
</reference>
<keyword evidence="10" id="KW-0472">Membrane</keyword>
<evidence type="ECO:0000256" key="7">
    <source>
        <dbReference type="ARBA" id="ARBA00022968"/>
    </source>
</evidence>
<keyword evidence="5 12" id="KW-0808">Transferase</keyword>
<feature type="domain" description="Fucosyltransferase C-terminal" evidence="14">
    <location>
        <begin position="263"/>
        <end position="438"/>
    </location>
</feature>
<evidence type="ECO:0000256" key="9">
    <source>
        <dbReference type="ARBA" id="ARBA00023034"/>
    </source>
</evidence>
<feature type="region of interest" description="Disordered" evidence="13">
    <location>
        <begin position="473"/>
        <end position="492"/>
    </location>
</feature>
<dbReference type="Pfam" id="PF00852">
    <property type="entry name" value="Glyco_transf_10"/>
    <property type="match status" value="1"/>
</dbReference>
<evidence type="ECO:0000313" key="16">
    <source>
        <dbReference type="EMBL" id="CAD7282017.1"/>
    </source>
</evidence>
<evidence type="ECO:0000256" key="10">
    <source>
        <dbReference type="ARBA" id="ARBA00023136"/>
    </source>
</evidence>
<dbReference type="Gene3D" id="3.40.50.11660">
    <property type="entry name" value="Glycosyl transferase family 10, C-terminal domain"/>
    <property type="match status" value="1"/>
</dbReference>
<dbReference type="AlphaFoldDB" id="A0A7R9BXQ4"/>
<comment type="subcellular location">
    <subcellularLocation>
        <location evidence="1 12">Golgi apparatus</location>
        <location evidence="1 12">Golgi stack membrane</location>
        <topology evidence="1 12">Single-pass type II membrane protein</topology>
    </subcellularLocation>
</comment>
<evidence type="ECO:0000256" key="3">
    <source>
        <dbReference type="ARBA" id="ARBA00008919"/>
    </source>
</evidence>
<dbReference type="Proteomes" id="UP000678499">
    <property type="component" value="Unassembled WGS sequence"/>
</dbReference>
<evidence type="ECO:0000256" key="4">
    <source>
        <dbReference type="ARBA" id="ARBA00022676"/>
    </source>
</evidence>
<dbReference type="OrthoDB" id="427096at2759"/>
<dbReference type="SUPFAM" id="SSF53756">
    <property type="entry name" value="UDP-Glycosyltransferase/glycogen phosphorylase"/>
    <property type="match status" value="1"/>
</dbReference>
<dbReference type="EC" id="2.4.1.-" evidence="12"/>
<feature type="domain" description="Fucosyltransferase N-terminal" evidence="15">
    <location>
        <begin position="162"/>
        <end position="241"/>
    </location>
</feature>
<protein>
    <recommendedName>
        <fullName evidence="12">Fucosyltransferase</fullName>
        <ecNumber evidence="12">2.4.1.-</ecNumber>
    </recommendedName>
</protein>
<evidence type="ECO:0000259" key="14">
    <source>
        <dbReference type="Pfam" id="PF00852"/>
    </source>
</evidence>
<keyword evidence="7" id="KW-0735">Signal-anchor</keyword>
<dbReference type="InterPro" id="IPR001503">
    <property type="entry name" value="Glyco_trans_10"/>
</dbReference>
<keyword evidence="4 12" id="KW-0328">Glycosyltransferase</keyword>
<keyword evidence="11" id="KW-0325">Glycoprotein</keyword>
<accession>A0A7R9BXQ4</accession>
<dbReference type="GO" id="GO:0032580">
    <property type="term" value="C:Golgi cisterna membrane"/>
    <property type="evidence" value="ECO:0007669"/>
    <property type="project" value="UniProtKB-SubCell"/>
</dbReference>
<evidence type="ECO:0000256" key="6">
    <source>
        <dbReference type="ARBA" id="ARBA00022692"/>
    </source>
</evidence>
<evidence type="ECO:0000256" key="12">
    <source>
        <dbReference type="RuleBase" id="RU003832"/>
    </source>
</evidence>